<dbReference type="InterPro" id="IPR010987">
    <property type="entry name" value="Glutathione-S-Trfase_C-like"/>
</dbReference>
<dbReference type="InterPro" id="IPR036282">
    <property type="entry name" value="Glutathione-S-Trfase_C_sf"/>
</dbReference>
<dbReference type="InterPro" id="IPR036249">
    <property type="entry name" value="Thioredoxin-like_sf"/>
</dbReference>
<gene>
    <name evidence="3" type="ORF">SAMN05192563_1003270</name>
</gene>
<dbReference type="Gene3D" id="3.40.30.10">
    <property type="entry name" value="Glutaredoxin"/>
    <property type="match status" value="1"/>
</dbReference>
<evidence type="ECO:0000259" key="2">
    <source>
        <dbReference type="PROSITE" id="PS50405"/>
    </source>
</evidence>
<dbReference type="SUPFAM" id="SSF47616">
    <property type="entry name" value="GST C-terminal domain-like"/>
    <property type="match status" value="1"/>
</dbReference>
<dbReference type="AlphaFoldDB" id="A0A1I7ACU4"/>
<dbReference type="SFLD" id="SFLDS00019">
    <property type="entry name" value="Glutathione_Transferase_(cytos"/>
    <property type="match status" value="1"/>
</dbReference>
<dbReference type="PANTHER" id="PTHR44051:SF8">
    <property type="entry name" value="GLUTATHIONE S-TRANSFERASE GSTA"/>
    <property type="match status" value="1"/>
</dbReference>
<dbReference type="EMBL" id="FPBH01000003">
    <property type="protein sequence ID" value="SFT72698.1"/>
    <property type="molecule type" value="Genomic_DNA"/>
</dbReference>
<evidence type="ECO:0000259" key="1">
    <source>
        <dbReference type="PROSITE" id="PS50404"/>
    </source>
</evidence>
<feature type="domain" description="GST N-terminal" evidence="1">
    <location>
        <begin position="1"/>
        <end position="83"/>
    </location>
</feature>
<dbReference type="Gene3D" id="1.20.1050.10">
    <property type="match status" value="1"/>
</dbReference>
<organism evidence="3 4">
    <name type="scientific">Paraburkholderia aspalathi</name>
    <dbReference type="NCBI Taxonomy" id="1324617"/>
    <lineage>
        <taxon>Bacteria</taxon>
        <taxon>Pseudomonadati</taxon>
        <taxon>Pseudomonadota</taxon>
        <taxon>Betaproteobacteria</taxon>
        <taxon>Burkholderiales</taxon>
        <taxon>Burkholderiaceae</taxon>
        <taxon>Paraburkholderia</taxon>
    </lineage>
</organism>
<name>A0A1I7ACU4_9BURK</name>
<dbReference type="InterPro" id="IPR040079">
    <property type="entry name" value="Glutathione_S-Trfase"/>
</dbReference>
<reference evidence="3 4" key="1">
    <citation type="submission" date="2016-10" db="EMBL/GenBank/DDBJ databases">
        <authorList>
            <person name="de Groot N.N."/>
        </authorList>
    </citation>
    <scope>NUCLEOTIDE SEQUENCE [LARGE SCALE GENOMIC DNA]</scope>
    <source>
        <strain evidence="3 4">LMG 27731</strain>
    </source>
</reference>
<dbReference type="Pfam" id="PF13409">
    <property type="entry name" value="GST_N_2"/>
    <property type="match status" value="1"/>
</dbReference>
<dbReference type="InterPro" id="IPR004046">
    <property type="entry name" value="GST_C"/>
</dbReference>
<protein>
    <submittedName>
        <fullName evidence="3">Glutathione S-transferase</fullName>
    </submittedName>
</protein>
<keyword evidence="3" id="KW-0808">Transferase</keyword>
<dbReference type="NCBIfam" id="NF007831">
    <property type="entry name" value="PRK10542.1"/>
    <property type="match status" value="1"/>
</dbReference>
<dbReference type="Pfam" id="PF00043">
    <property type="entry name" value="GST_C"/>
    <property type="match status" value="1"/>
</dbReference>
<dbReference type="Proteomes" id="UP000198844">
    <property type="component" value="Unassembled WGS sequence"/>
</dbReference>
<dbReference type="PROSITE" id="PS50404">
    <property type="entry name" value="GST_NTER"/>
    <property type="match status" value="1"/>
</dbReference>
<feature type="domain" description="GST C-terminal" evidence="2">
    <location>
        <begin position="90"/>
        <end position="206"/>
    </location>
</feature>
<dbReference type="PROSITE" id="PS50405">
    <property type="entry name" value="GST_CTER"/>
    <property type="match status" value="1"/>
</dbReference>
<dbReference type="SFLD" id="SFLDG01150">
    <property type="entry name" value="Main.1:_Beta-like"/>
    <property type="match status" value="1"/>
</dbReference>
<dbReference type="PANTHER" id="PTHR44051">
    <property type="entry name" value="GLUTATHIONE S-TRANSFERASE-RELATED"/>
    <property type="match status" value="1"/>
</dbReference>
<sequence>MSMKLYLSPGACSLAVHIALREVGTSFEIVKVDLATHQAGSGSDYYQVSPNGYVPLLEIADGSRHTETAALLQYIGDVFPAQRLIPPSSDAEARLKVVQWLAFIATELHKTFSWLWSKETAESTADACRKKLADRLQMLDRHLANHRYLAGPDFTVADAYGFTIVNWANFLNISLQPFPHVIDYQARVAKRPAVRDAMLAEGLLKS</sequence>
<dbReference type="InterPro" id="IPR004045">
    <property type="entry name" value="Glutathione_S-Trfase_N"/>
</dbReference>
<proteinExistence type="predicted"/>
<accession>A0A1I7ACU4</accession>
<dbReference type="SUPFAM" id="SSF52833">
    <property type="entry name" value="Thioredoxin-like"/>
    <property type="match status" value="1"/>
</dbReference>
<dbReference type="GO" id="GO:0016740">
    <property type="term" value="F:transferase activity"/>
    <property type="evidence" value="ECO:0007669"/>
    <property type="project" value="UniProtKB-KW"/>
</dbReference>
<evidence type="ECO:0000313" key="3">
    <source>
        <dbReference type="EMBL" id="SFT72698.1"/>
    </source>
</evidence>
<dbReference type="CDD" id="cd03057">
    <property type="entry name" value="GST_N_Beta"/>
    <property type="match status" value="1"/>
</dbReference>
<evidence type="ECO:0000313" key="4">
    <source>
        <dbReference type="Proteomes" id="UP000198844"/>
    </source>
</evidence>
<dbReference type="CDD" id="cd03188">
    <property type="entry name" value="GST_C_Beta"/>
    <property type="match status" value="1"/>
</dbReference>
<dbReference type="SFLD" id="SFLDG00358">
    <property type="entry name" value="Main_(cytGST)"/>
    <property type="match status" value="1"/>
</dbReference>